<keyword evidence="2" id="KW-1185">Reference proteome</keyword>
<evidence type="ECO:0000313" key="2">
    <source>
        <dbReference type="Proteomes" id="UP001151760"/>
    </source>
</evidence>
<evidence type="ECO:0000313" key="1">
    <source>
        <dbReference type="EMBL" id="GJS54363.1"/>
    </source>
</evidence>
<dbReference type="Proteomes" id="UP001151760">
    <property type="component" value="Unassembled WGS sequence"/>
</dbReference>
<dbReference type="EMBL" id="BQNB010008792">
    <property type="protein sequence ID" value="GJS54363.1"/>
    <property type="molecule type" value="Genomic_DNA"/>
</dbReference>
<protein>
    <submittedName>
        <fullName evidence="1">Uncharacterized protein</fullName>
    </submittedName>
</protein>
<reference evidence="1" key="1">
    <citation type="journal article" date="2022" name="Int. J. Mol. Sci.">
        <title>Draft Genome of Tanacetum Coccineum: Genomic Comparison of Closely Related Tanacetum-Family Plants.</title>
        <authorList>
            <person name="Yamashiro T."/>
            <person name="Shiraishi A."/>
            <person name="Nakayama K."/>
            <person name="Satake H."/>
        </authorList>
    </citation>
    <scope>NUCLEOTIDE SEQUENCE</scope>
</reference>
<sequence length="135" mass="15199">MIANIKYFPYIPAYENTSPSVLPTLQNSVSFEEPLELTGADDHPALNELDQFESADKLDSAEAQDNTVKRKHIELVNIIGEPLAGIITRIRVRDSEASSTHECLYVNFLSEIKPKKLIEALEEEGWVIAMQKELN</sequence>
<name>A0ABQ4WNF5_9ASTR</name>
<accession>A0ABQ4WNF5</accession>
<organism evidence="1 2">
    <name type="scientific">Tanacetum coccineum</name>
    <dbReference type="NCBI Taxonomy" id="301880"/>
    <lineage>
        <taxon>Eukaryota</taxon>
        <taxon>Viridiplantae</taxon>
        <taxon>Streptophyta</taxon>
        <taxon>Embryophyta</taxon>
        <taxon>Tracheophyta</taxon>
        <taxon>Spermatophyta</taxon>
        <taxon>Magnoliopsida</taxon>
        <taxon>eudicotyledons</taxon>
        <taxon>Gunneridae</taxon>
        <taxon>Pentapetalae</taxon>
        <taxon>asterids</taxon>
        <taxon>campanulids</taxon>
        <taxon>Asterales</taxon>
        <taxon>Asteraceae</taxon>
        <taxon>Asteroideae</taxon>
        <taxon>Anthemideae</taxon>
        <taxon>Anthemidinae</taxon>
        <taxon>Tanacetum</taxon>
    </lineage>
</organism>
<reference evidence="1" key="2">
    <citation type="submission" date="2022-01" db="EMBL/GenBank/DDBJ databases">
        <authorList>
            <person name="Yamashiro T."/>
            <person name="Shiraishi A."/>
            <person name="Satake H."/>
            <person name="Nakayama K."/>
        </authorList>
    </citation>
    <scope>NUCLEOTIDE SEQUENCE</scope>
</reference>
<proteinExistence type="predicted"/>
<comment type="caution">
    <text evidence="1">The sequence shown here is derived from an EMBL/GenBank/DDBJ whole genome shotgun (WGS) entry which is preliminary data.</text>
</comment>
<gene>
    <name evidence="1" type="ORF">Tco_0627725</name>
</gene>